<evidence type="ECO:0000313" key="1">
    <source>
        <dbReference type="EMBL" id="UPV75093.1"/>
    </source>
</evidence>
<sequence length="118" mass="13188">MFAEFSSGYYLGRLYVEPFEGDRAAIRRDQHEQINEQLYASGEGIERLDSPLVMKVDNQHVAVSGEDGVPEGTLALPEDLLDDTDIRNPPTLKEVLLAKAERADQLLRYQAELPNVGT</sequence>
<gene>
    <name evidence="1" type="ORF">M0R89_03255</name>
</gene>
<accession>A0A8U0HWF4</accession>
<proteinExistence type="predicted"/>
<dbReference type="InterPro" id="IPR043825">
    <property type="entry name" value="DUF5802"/>
</dbReference>
<dbReference type="Pfam" id="PF19118">
    <property type="entry name" value="DUF5802"/>
    <property type="match status" value="1"/>
</dbReference>
<dbReference type="Proteomes" id="UP000830729">
    <property type="component" value="Chromosome"/>
</dbReference>
<reference evidence="1 2" key="1">
    <citation type="submission" date="2022-04" db="EMBL/GenBank/DDBJ databases">
        <title>Diverse halophilic archaea isolated from saline environments.</title>
        <authorList>
            <person name="Cui H.-L."/>
        </authorList>
    </citation>
    <scope>NUCLEOTIDE SEQUENCE [LARGE SCALE GENOMIC DNA]</scope>
    <source>
        <strain evidence="1 2">XZYJT49</strain>
    </source>
</reference>
<dbReference type="GeneID" id="72184184"/>
<dbReference type="RefSeq" id="WP_248651136.1">
    <property type="nucleotide sequence ID" value="NZ_CP096659.1"/>
</dbReference>
<dbReference type="EMBL" id="CP096659">
    <property type="protein sequence ID" value="UPV75093.1"/>
    <property type="molecule type" value="Genomic_DNA"/>
</dbReference>
<evidence type="ECO:0000313" key="2">
    <source>
        <dbReference type="Proteomes" id="UP000830729"/>
    </source>
</evidence>
<protein>
    <submittedName>
        <fullName evidence="1">DUF5802 family protein</fullName>
    </submittedName>
</protein>
<dbReference type="KEGG" id="halx:M0R89_03255"/>
<name>A0A8U0HWF4_9EURY</name>
<organism evidence="1 2">
    <name type="scientific">Halorussus limi</name>
    <dbReference type="NCBI Taxonomy" id="2938695"/>
    <lineage>
        <taxon>Archaea</taxon>
        <taxon>Methanobacteriati</taxon>
        <taxon>Methanobacteriota</taxon>
        <taxon>Stenosarchaea group</taxon>
        <taxon>Halobacteria</taxon>
        <taxon>Halobacteriales</taxon>
        <taxon>Haladaptataceae</taxon>
        <taxon>Halorussus</taxon>
    </lineage>
</organism>
<dbReference type="AlphaFoldDB" id="A0A8U0HWF4"/>
<keyword evidence="2" id="KW-1185">Reference proteome</keyword>